<dbReference type="Gene3D" id="2.170.130.10">
    <property type="entry name" value="TonB-dependent receptor, plug domain"/>
    <property type="match status" value="1"/>
</dbReference>
<reference evidence="6 7" key="1">
    <citation type="submission" date="2023-08" db="EMBL/GenBank/DDBJ databases">
        <title>Pseudoalteromonas haloplanktis LL1 genome.</title>
        <authorList>
            <person name="Wu S."/>
        </authorList>
    </citation>
    <scope>NUCLEOTIDE SEQUENCE [LARGE SCALE GENOMIC DNA]</scope>
    <source>
        <strain evidence="6 7">LL1</strain>
    </source>
</reference>
<comment type="subcellular location">
    <subcellularLocation>
        <location evidence="1">Cell outer membrane</location>
    </subcellularLocation>
</comment>
<organism evidence="6 7">
    <name type="scientific">Pseudoalteromonas haloplanktis</name>
    <name type="common">Alteromonas haloplanktis</name>
    <dbReference type="NCBI Taxonomy" id="228"/>
    <lineage>
        <taxon>Bacteria</taxon>
        <taxon>Pseudomonadati</taxon>
        <taxon>Pseudomonadota</taxon>
        <taxon>Gammaproteobacteria</taxon>
        <taxon>Alteromonadales</taxon>
        <taxon>Pseudoalteromonadaceae</taxon>
        <taxon>Pseudoalteromonas</taxon>
    </lineage>
</organism>
<dbReference type="PANTHER" id="PTHR40980:SF3">
    <property type="entry name" value="TONB-DEPENDENT RECEPTOR-LIKE BETA-BARREL DOMAIN-CONTAINING PROTEIN"/>
    <property type="match status" value="1"/>
</dbReference>
<evidence type="ECO:0000313" key="6">
    <source>
        <dbReference type="EMBL" id="MDQ9094180.1"/>
    </source>
</evidence>
<evidence type="ECO:0000256" key="3">
    <source>
        <dbReference type="ARBA" id="ARBA00023237"/>
    </source>
</evidence>
<dbReference type="InterPro" id="IPR010104">
    <property type="entry name" value="TonB_rcpt_bac"/>
</dbReference>
<sequence length="990" mass="108555">MGTIRKNKTIKFKRSVLSSVIALYCLNGVAAEPVANKNEFEVIEVTSGFKQNLESAIFDKKASDEIGDSISAEDIGSLPALDMGEALQAVPGVQLNREGSRRESSVNLRGLPSGFVLTTANNQAIATPTRNSSSSAFGPGNPFGAYDPSVFSGLKVVKSLSADMIEGGIAGTIDQGLKGALSKKDSFVTQIGARYEELADETDLEGVISGTKHLIENTLAITATLAYSDQSFRRDAIRINAYDTISEQQFDQGNNTGSFAEYKAANNLPDNAILQMPGEYRQQSETNSGDRISFSGGIEYQATEDLKLGFNTIITKRELSGARLEQLEMRLDQKTVGITPKDEFKPRDTGQTGTSGEPIYVLSGVDFNNIRYYFDNRGEAQKEQAQAYIFDAEYTLGMWKFDGALTLSSAENEWSQVLISSRIDSPSGVDGSIYTGEGNIENFYMDLTGTENSMDWDGATWVPKMQVANTAVTSTTGANGLYMLLTGNYEKIEHQNDSFEINAERDFDDSFIKSIRFGYRYAETTLDSEYAKGSPVGVDPTGILTSDAMIDPSYVNEHAFFGGDAPGFVTAANGWRSFDFDSVNSALLSTIDINQISPSADGEKPVLSPTGYVTRGGRQADGLVYSSTLETNALYLMANYEFIFGDHYLRGNLGGRYIESKTESRAPLAGQGDINNLEEGVYPDDYNHFLPTLNAAINLDEDDDLLLRFAYGQSLVRPDLRSATPSASFNYIPGLTTVRLPGVGIKPFEADSYDLSLEWYNRPGSAISVALFQKEIKNLFQSQQVCDASTLAGTGVSLGKLTEDADGTCRTDGNDNLTDTGLVSAGDEVRLSGIVNIEDTIEVRGYELSIQQNLDFLPYPWNGFGGVFNYSKTSQDDSDEIRVSGISEDTFNVIGYYEQENYGFRLAYNYRSDYDLRTVGTSNGSGDRSVKAAGRLDASIYYNFSEQLTMSLKAYNLTNTLYEEYQNNEWQPRSTMYDGQVYALAMKYTF</sequence>
<name>A0ABU1BIC5_PSEHA</name>
<dbReference type="EMBL" id="JAVIFY010000035">
    <property type="protein sequence ID" value="MDQ9094180.1"/>
    <property type="molecule type" value="Genomic_DNA"/>
</dbReference>
<evidence type="ECO:0000256" key="1">
    <source>
        <dbReference type="ARBA" id="ARBA00004442"/>
    </source>
</evidence>
<dbReference type="InterPro" id="IPR036942">
    <property type="entry name" value="Beta-barrel_TonB_sf"/>
</dbReference>
<dbReference type="InterPro" id="IPR037066">
    <property type="entry name" value="Plug_dom_sf"/>
</dbReference>
<dbReference type="Gene3D" id="2.40.170.20">
    <property type="entry name" value="TonB-dependent receptor, beta-barrel domain"/>
    <property type="match status" value="1"/>
</dbReference>
<evidence type="ECO:0000256" key="2">
    <source>
        <dbReference type="ARBA" id="ARBA00023136"/>
    </source>
</evidence>
<protein>
    <submittedName>
        <fullName evidence="6">TonB-dependent receptor</fullName>
    </submittedName>
</protein>
<keyword evidence="4" id="KW-0732">Signal</keyword>
<dbReference type="Pfam" id="PF07715">
    <property type="entry name" value="Plug"/>
    <property type="match status" value="1"/>
</dbReference>
<feature type="chain" id="PRO_5047060408" evidence="4">
    <location>
        <begin position="31"/>
        <end position="990"/>
    </location>
</feature>
<evidence type="ECO:0000313" key="7">
    <source>
        <dbReference type="Proteomes" id="UP001226574"/>
    </source>
</evidence>
<evidence type="ECO:0000259" key="5">
    <source>
        <dbReference type="Pfam" id="PF07715"/>
    </source>
</evidence>
<feature type="domain" description="TonB-dependent receptor plug" evidence="5">
    <location>
        <begin position="68"/>
        <end position="171"/>
    </location>
</feature>
<evidence type="ECO:0000256" key="4">
    <source>
        <dbReference type="SAM" id="SignalP"/>
    </source>
</evidence>
<accession>A0ABU1BIC5</accession>
<keyword evidence="7" id="KW-1185">Reference proteome</keyword>
<dbReference type="InterPro" id="IPR012910">
    <property type="entry name" value="Plug_dom"/>
</dbReference>
<dbReference type="NCBIfam" id="TIGR01782">
    <property type="entry name" value="TonB-Xanth-Caul"/>
    <property type="match status" value="1"/>
</dbReference>
<dbReference type="SUPFAM" id="SSF56935">
    <property type="entry name" value="Porins"/>
    <property type="match status" value="1"/>
</dbReference>
<comment type="caution">
    <text evidence="6">The sequence shown here is derived from an EMBL/GenBank/DDBJ whole genome shotgun (WGS) entry which is preliminary data.</text>
</comment>
<gene>
    <name evidence="6" type="ORF">RC083_21710</name>
</gene>
<feature type="signal peptide" evidence="4">
    <location>
        <begin position="1"/>
        <end position="30"/>
    </location>
</feature>
<dbReference type="RefSeq" id="WP_309039876.1">
    <property type="nucleotide sequence ID" value="NZ_JAVIFY010000035.1"/>
</dbReference>
<keyword evidence="3" id="KW-0998">Cell outer membrane</keyword>
<keyword evidence="6" id="KW-0675">Receptor</keyword>
<dbReference type="PANTHER" id="PTHR40980">
    <property type="entry name" value="PLUG DOMAIN-CONTAINING PROTEIN"/>
    <property type="match status" value="1"/>
</dbReference>
<dbReference type="Proteomes" id="UP001226574">
    <property type="component" value="Unassembled WGS sequence"/>
</dbReference>
<proteinExistence type="predicted"/>
<keyword evidence="2" id="KW-0472">Membrane</keyword>